<dbReference type="AlphaFoldDB" id="F4PT68"/>
<reference evidence="2" key="1">
    <citation type="journal article" date="2011" name="Genome Res.">
        <title>Phylogeny-wide analysis of social amoeba genomes highlights ancient origins for complex intercellular communication.</title>
        <authorList>
            <person name="Heidel A.J."/>
            <person name="Lawal H.M."/>
            <person name="Felder M."/>
            <person name="Schilde C."/>
            <person name="Helps N.R."/>
            <person name="Tunggal B."/>
            <person name="Rivero F."/>
            <person name="John U."/>
            <person name="Schleicher M."/>
            <person name="Eichinger L."/>
            <person name="Platzer M."/>
            <person name="Noegel A.A."/>
            <person name="Schaap P."/>
            <person name="Gloeckner G."/>
        </authorList>
    </citation>
    <scope>NUCLEOTIDE SEQUENCE [LARGE SCALE GENOMIC DNA]</scope>
    <source>
        <strain evidence="2">SH3</strain>
    </source>
</reference>
<dbReference type="Proteomes" id="UP000007797">
    <property type="component" value="Unassembled WGS sequence"/>
</dbReference>
<evidence type="ECO:0000313" key="1">
    <source>
        <dbReference type="EMBL" id="EGG20804.1"/>
    </source>
</evidence>
<evidence type="ECO:0000313" key="2">
    <source>
        <dbReference type="Proteomes" id="UP000007797"/>
    </source>
</evidence>
<keyword evidence="2" id="KW-1185">Reference proteome</keyword>
<organism evidence="1 2">
    <name type="scientific">Cavenderia fasciculata</name>
    <name type="common">Slime mold</name>
    <name type="synonym">Dictyostelium fasciculatum</name>
    <dbReference type="NCBI Taxonomy" id="261658"/>
    <lineage>
        <taxon>Eukaryota</taxon>
        <taxon>Amoebozoa</taxon>
        <taxon>Evosea</taxon>
        <taxon>Eumycetozoa</taxon>
        <taxon>Dictyostelia</taxon>
        <taxon>Acytosteliales</taxon>
        <taxon>Cavenderiaceae</taxon>
        <taxon>Cavenderia</taxon>
    </lineage>
</organism>
<protein>
    <submittedName>
        <fullName evidence="1">Uncharacterized protein</fullName>
    </submittedName>
</protein>
<proteinExistence type="predicted"/>
<sequence>MLNFNVRRISIDGLPKLEPKYNSPLLWNQPTPTNINSKLVVRDFTNINYPPDQDTLSTSTIWISSENESLVWYNFACIYYHFRHILIELIDNVGLRQHLWCTNDSSITGLQPDVWVIVTMSGLPIGVVGIKEPKNNNMANEEVHDQIFNYMERLRSYTGQKNVFGIVTCYEQWRVYWLPDSDHSASSPYTPSQFSPHQLVDQDTVPVRSSSPKGSSNIQVQEIPNTPGMVYGTNLIRYDSSSLVPILCSTILKMYYSPREPVLLISPTRSYIRVTKESWNWVKLKDMTLSYEGVCPNESLSSAILIKDLRSRMVQSRCRLWMASTENGSVFVIKYVRQDKDIPDPKKVLAKEANIWKIAYNITTPVRKMQFCMQNSTFFKRQYN</sequence>
<gene>
    <name evidence="1" type="ORF">DFA_00669</name>
</gene>
<dbReference type="KEGG" id="dfa:DFA_00669"/>
<dbReference type="RefSeq" id="XP_004358654.1">
    <property type="nucleotide sequence ID" value="XM_004358597.1"/>
</dbReference>
<dbReference type="PANTHER" id="PTHR34871">
    <property type="entry name" value="DUF5898 DOMAIN-CONTAINING PROTEIN"/>
    <property type="match status" value="1"/>
</dbReference>
<name>F4PT68_CACFS</name>
<accession>F4PT68</accession>
<dbReference type="EMBL" id="GL883010">
    <property type="protein sequence ID" value="EGG20804.1"/>
    <property type="molecule type" value="Genomic_DNA"/>
</dbReference>
<dbReference type="OrthoDB" id="20660at2759"/>
<dbReference type="GeneID" id="14873973"/>
<dbReference type="PANTHER" id="PTHR34871:SF1">
    <property type="entry name" value="DUF5898 DOMAIN-CONTAINING PROTEIN"/>
    <property type="match status" value="1"/>
</dbReference>